<name>A0A382SQG8_9ZZZZ</name>
<accession>A0A382SQG8</accession>
<dbReference type="EMBL" id="UINC01130631">
    <property type="protein sequence ID" value="SVD11812.1"/>
    <property type="molecule type" value="Genomic_DNA"/>
</dbReference>
<feature type="non-terminal residue" evidence="1">
    <location>
        <position position="43"/>
    </location>
</feature>
<evidence type="ECO:0000313" key="1">
    <source>
        <dbReference type="EMBL" id="SVD11812.1"/>
    </source>
</evidence>
<proteinExistence type="predicted"/>
<organism evidence="1">
    <name type="scientific">marine metagenome</name>
    <dbReference type="NCBI Taxonomy" id="408172"/>
    <lineage>
        <taxon>unclassified sequences</taxon>
        <taxon>metagenomes</taxon>
        <taxon>ecological metagenomes</taxon>
    </lineage>
</organism>
<sequence length="43" mass="4717">MATLCRDCFAVDSGQTENGRCPECGSPRFLSHPELFHLGIAHL</sequence>
<dbReference type="AlphaFoldDB" id="A0A382SQG8"/>
<protein>
    <submittedName>
        <fullName evidence="1">Uncharacterized protein</fullName>
    </submittedName>
</protein>
<gene>
    <name evidence="1" type="ORF">METZ01_LOCUS364666</name>
</gene>
<reference evidence="1" key="1">
    <citation type="submission" date="2018-05" db="EMBL/GenBank/DDBJ databases">
        <authorList>
            <person name="Lanie J.A."/>
            <person name="Ng W.-L."/>
            <person name="Kazmierczak K.M."/>
            <person name="Andrzejewski T.M."/>
            <person name="Davidsen T.M."/>
            <person name="Wayne K.J."/>
            <person name="Tettelin H."/>
            <person name="Glass J.I."/>
            <person name="Rusch D."/>
            <person name="Podicherti R."/>
            <person name="Tsui H.-C.T."/>
            <person name="Winkler M.E."/>
        </authorList>
    </citation>
    <scope>NUCLEOTIDE SEQUENCE</scope>
</reference>